<comment type="caution">
    <text evidence="10">The sequence shown here is derived from an EMBL/GenBank/DDBJ whole genome shotgun (WGS) entry which is preliminary data.</text>
</comment>
<evidence type="ECO:0000256" key="2">
    <source>
        <dbReference type="ARBA" id="ARBA00009347"/>
    </source>
</evidence>
<sequence>MALVLTEEQSMLRDSARGLISDKAPVAHLRSLRDSKDTTGFSRELWKTFAEMGFSGLLVPDTFGGSGLGCVEAGIVMEEIGRTLMPSPFLATSVLAASALSRGGSEAQKAQHLPGIADGSLLAALAIDEGAKHRPLQTKLQATRSGNGFKLSGDKAFVVDGHTADLLIVAARTAGSAGDKNGLTLFLVDPKAKGLAVERTAMVDSHNAARIVFDNVEVNADSVLGEVDQGGGLLEGVLNIGRGVVASEMVGLSEEVFGRTVTYLKERKQFGKAIGEFQALQHRAAELYIDIEITRAAVLKALQALDADLGKAGNAVAVAKARAGTTATLAVQEGVQMHGGMGMTDQFDIGFFMKRARVCQELFGDSNFHTDQLASGKGY</sequence>
<dbReference type="InterPro" id="IPR009075">
    <property type="entry name" value="AcylCo_DH/oxidase_C"/>
</dbReference>
<evidence type="ECO:0000313" key="11">
    <source>
        <dbReference type="Proteomes" id="UP000692816"/>
    </source>
</evidence>
<feature type="domain" description="Acyl-CoA dehydrogenase/oxidase C-terminal" evidence="7">
    <location>
        <begin position="230"/>
        <end position="375"/>
    </location>
</feature>
<protein>
    <submittedName>
        <fullName evidence="10">Acyl-CoA dehydrogenase family protein</fullName>
    </submittedName>
</protein>
<keyword evidence="3 6" id="KW-0285">Flavoprotein</keyword>
<reference evidence="10" key="1">
    <citation type="journal article" date="2021" name="Int. J. Syst. Evol. Microbiol.">
        <title>Bradyrhizobium septentrionale sp. nov. (sv. septentrionale) and Bradyrhizobium quebecense sp. nov. (sv. septentrionale) associated with legumes native to Canada possess rearranged symbiosis genes and numerous insertion sequences.</title>
        <authorList>
            <person name="Bromfield E.S.P."/>
            <person name="Cloutier S."/>
        </authorList>
    </citation>
    <scope>NUCLEOTIDE SEQUENCE</scope>
    <source>
        <strain evidence="10">12S5</strain>
    </source>
</reference>
<comment type="similarity">
    <text evidence="2 6">Belongs to the acyl-CoA dehydrogenase family.</text>
</comment>
<dbReference type="Gene3D" id="2.40.110.10">
    <property type="entry name" value="Butyryl-CoA Dehydrogenase, subunit A, domain 2"/>
    <property type="match status" value="1"/>
</dbReference>
<dbReference type="InterPro" id="IPR013786">
    <property type="entry name" value="AcylCoA_DH/ox_N"/>
</dbReference>
<dbReference type="Pfam" id="PF02770">
    <property type="entry name" value="Acyl-CoA_dh_M"/>
    <property type="match status" value="1"/>
</dbReference>
<dbReference type="Pfam" id="PF00441">
    <property type="entry name" value="Acyl-CoA_dh_1"/>
    <property type="match status" value="1"/>
</dbReference>
<keyword evidence="5 6" id="KW-0560">Oxidoreductase</keyword>
<dbReference type="SUPFAM" id="SSF56645">
    <property type="entry name" value="Acyl-CoA dehydrogenase NM domain-like"/>
    <property type="match status" value="1"/>
</dbReference>
<dbReference type="InterPro" id="IPR036250">
    <property type="entry name" value="AcylCo_DH-like_C"/>
</dbReference>
<evidence type="ECO:0000259" key="9">
    <source>
        <dbReference type="Pfam" id="PF02771"/>
    </source>
</evidence>
<dbReference type="Proteomes" id="UP000692816">
    <property type="component" value="Unassembled WGS sequence"/>
</dbReference>
<organism evidence="10 11">
    <name type="scientific">Bradyrhizobium quebecense</name>
    <dbReference type="NCBI Taxonomy" id="2748629"/>
    <lineage>
        <taxon>Bacteria</taxon>
        <taxon>Pseudomonadati</taxon>
        <taxon>Pseudomonadota</taxon>
        <taxon>Alphaproteobacteria</taxon>
        <taxon>Hyphomicrobiales</taxon>
        <taxon>Nitrobacteraceae</taxon>
        <taxon>Bradyrhizobium</taxon>
    </lineage>
</organism>
<evidence type="ECO:0000256" key="6">
    <source>
        <dbReference type="RuleBase" id="RU362125"/>
    </source>
</evidence>
<proteinExistence type="inferred from homology"/>
<evidence type="ECO:0000256" key="5">
    <source>
        <dbReference type="ARBA" id="ARBA00023002"/>
    </source>
</evidence>
<dbReference type="InterPro" id="IPR046373">
    <property type="entry name" value="Acyl-CoA_Oxase/DH_mid-dom_sf"/>
</dbReference>
<evidence type="ECO:0000256" key="4">
    <source>
        <dbReference type="ARBA" id="ARBA00022827"/>
    </source>
</evidence>
<feature type="domain" description="Acyl-CoA oxidase/dehydrogenase middle" evidence="8">
    <location>
        <begin position="129"/>
        <end position="216"/>
    </location>
</feature>
<evidence type="ECO:0000259" key="7">
    <source>
        <dbReference type="Pfam" id="PF00441"/>
    </source>
</evidence>
<dbReference type="RefSeq" id="WP_207833717.1">
    <property type="nucleotide sequence ID" value="NZ_CP088282.1"/>
</dbReference>
<dbReference type="Gene3D" id="1.10.540.10">
    <property type="entry name" value="Acyl-CoA dehydrogenase/oxidase, N-terminal domain"/>
    <property type="match status" value="1"/>
</dbReference>
<name>A0ABS3MI52_9BRAD</name>
<dbReference type="Gene3D" id="1.20.140.10">
    <property type="entry name" value="Butyryl-CoA Dehydrogenase, subunit A, domain 3"/>
    <property type="match status" value="1"/>
</dbReference>
<feature type="domain" description="Acyl-CoA dehydrogenase/oxidase N-terminal" evidence="9">
    <location>
        <begin position="6"/>
        <end position="119"/>
    </location>
</feature>
<keyword evidence="11" id="KW-1185">Reference proteome</keyword>
<dbReference type="InterPro" id="IPR006091">
    <property type="entry name" value="Acyl-CoA_Oxase/DH_mid-dom"/>
</dbReference>
<dbReference type="SUPFAM" id="SSF47203">
    <property type="entry name" value="Acyl-CoA dehydrogenase C-terminal domain-like"/>
    <property type="match status" value="1"/>
</dbReference>
<dbReference type="PANTHER" id="PTHR43884:SF20">
    <property type="entry name" value="ACYL-COA DEHYDROGENASE FADE28"/>
    <property type="match status" value="1"/>
</dbReference>
<evidence type="ECO:0000256" key="3">
    <source>
        <dbReference type="ARBA" id="ARBA00022630"/>
    </source>
</evidence>
<dbReference type="InterPro" id="IPR009100">
    <property type="entry name" value="AcylCoA_DH/oxidase_NM_dom_sf"/>
</dbReference>
<dbReference type="Pfam" id="PF02771">
    <property type="entry name" value="Acyl-CoA_dh_N"/>
    <property type="match status" value="1"/>
</dbReference>
<comment type="cofactor">
    <cofactor evidence="1 6">
        <name>FAD</name>
        <dbReference type="ChEBI" id="CHEBI:57692"/>
    </cofactor>
</comment>
<dbReference type="InterPro" id="IPR037069">
    <property type="entry name" value="AcylCoA_DH/ox_N_sf"/>
</dbReference>
<dbReference type="CDD" id="cd00567">
    <property type="entry name" value="ACAD"/>
    <property type="match status" value="1"/>
</dbReference>
<evidence type="ECO:0000256" key="1">
    <source>
        <dbReference type="ARBA" id="ARBA00001974"/>
    </source>
</evidence>
<evidence type="ECO:0000313" key="10">
    <source>
        <dbReference type="EMBL" id="MBO1431053.1"/>
    </source>
</evidence>
<accession>A0ABS3MI52</accession>
<dbReference type="PANTHER" id="PTHR43884">
    <property type="entry name" value="ACYL-COA DEHYDROGENASE"/>
    <property type="match status" value="1"/>
</dbReference>
<keyword evidence="4 6" id="KW-0274">FAD</keyword>
<dbReference type="EMBL" id="JAGEPA010000001">
    <property type="protein sequence ID" value="MBO1431053.1"/>
    <property type="molecule type" value="Genomic_DNA"/>
</dbReference>
<evidence type="ECO:0000259" key="8">
    <source>
        <dbReference type="Pfam" id="PF02770"/>
    </source>
</evidence>
<gene>
    <name evidence="10" type="ORF">J4P68_16595</name>
</gene>